<keyword evidence="2 6" id="KW-0479">Metal-binding</keyword>
<dbReference type="EC" id="2.2.1.9" evidence="6"/>
<dbReference type="EMBL" id="SOAN01000006">
    <property type="protein sequence ID" value="TDS85455.1"/>
    <property type="molecule type" value="Genomic_DNA"/>
</dbReference>
<feature type="region of interest" description="Disordered" evidence="7">
    <location>
        <begin position="201"/>
        <end position="226"/>
    </location>
</feature>
<dbReference type="RefSeq" id="WP_133726301.1">
    <property type="nucleotide sequence ID" value="NZ_SOAN01000006.1"/>
</dbReference>
<organism evidence="10 11">
    <name type="scientific">Nesterenkonia aurantiaca</name>
    <dbReference type="NCBI Taxonomy" id="1436010"/>
    <lineage>
        <taxon>Bacteria</taxon>
        <taxon>Bacillati</taxon>
        <taxon>Actinomycetota</taxon>
        <taxon>Actinomycetes</taxon>
        <taxon>Micrococcales</taxon>
        <taxon>Micrococcaceae</taxon>
        <taxon>Nesterenkonia</taxon>
    </lineage>
</organism>
<keyword evidence="4 6" id="KW-0786">Thiamine pyrophosphate</keyword>
<feature type="compositionally biased region" description="Low complexity" evidence="7">
    <location>
        <begin position="271"/>
        <end position="312"/>
    </location>
</feature>
<evidence type="ECO:0000256" key="4">
    <source>
        <dbReference type="ARBA" id="ARBA00023052"/>
    </source>
</evidence>
<keyword evidence="3 6" id="KW-0460">Magnesium</keyword>
<keyword evidence="5 6" id="KW-0464">Manganese</keyword>
<gene>
    <name evidence="6" type="primary">menD</name>
    <name evidence="10" type="ORF">EV640_106102</name>
</gene>
<dbReference type="Pfam" id="PF02775">
    <property type="entry name" value="TPP_enzyme_C"/>
    <property type="match status" value="1"/>
</dbReference>
<evidence type="ECO:0000256" key="7">
    <source>
        <dbReference type="SAM" id="MobiDB-lite"/>
    </source>
</evidence>
<keyword evidence="6" id="KW-0474">Menaquinone biosynthesis</keyword>
<dbReference type="HAMAP" id="MF_01659">
    <property type="entry name" value="MenD"/>
    <property type="match status" value="1"/>
</dbReference>
<sequence length="682" mass="72291">MTTPRRPFREFDDAYDVESLRLARRVIRGLTMTMRHIVLAPGSRSAPMAYALREAEELGAITVHVRIDERSAAFTALGIAMATKSPAGVVTTSGTAAGNLLPAMMEADLSGIPLVAITADRPEEMHGTGANQTTWQQGMFAGRVRDEIHLEQGEARLEPESRDDMLAAETQVGLLLRVATGPAPGPVHLNIGFRDPLVPAAPGEGQRAGAQRWARTPFVPRRRVTDSAEQLRAEIIGSEILGGPAAQGPSVAQGSSAGTPAESPAGSPTGSPADSEASSESGAATESSAKMAGESSAESPAESAAESPAEAAARFEAELGTARTVFVMGADAPAEARELARRLGHPLLAEPSSDARWSDLGTIQGYRLILQAPEGSPASVLAGSVERVVVAGRPTLTRPVQQLIHRQDVEAVQYAPGGEAWFDHRLDRRQIHDVLALAQFAAMAPPGWQDSWTERGLAAQRLIDAALTEQEALAQGELSSVRVAQYVAETVKTPLLLGSSSVIRDVDLAAVLNRTVLGTRDDARRVYAMRGLAGIDGNLSAASGVALARSTRVTALVGDLTFLHDINALLIPSTEREPDLDIVVVNDSGGAIFDQLEHGAVGRREGQAEAVERFFGTPQTVDIEALADAYGHDYHFAEDLDSLGEGLSGLEDRVGIRIIEVRTDRSVLRDFHARLRAAAAEL</sequence>
<comment type="cofactor">
    <cofactor evidence="6">
        <name>Mg(2+)</name>
        <dbReference type="ChEBI" id="CHEBI:18420"/>
    </cofactor>
    <cofactor evidence="6">
        <name>Mn(2+)</name>
        <dbReference type="ChEBI" id="CHEBI:29035"/>
    </cofactor>
</comment>
<dbReference type="GO" id="GO:0070204">
    <property type="term" value="F:2-succinyl-5-enolpyruvyl-6-hydroxy-3-cyclohexene-1-carboxylic-acid synthase activity"/>
    <property type="evidence" value="ECO:0007669"/>
    <property type="project" value="UniProtKB-UniRule"/>
</dbReference>
<evidence type="ECO:0000256" key="6">
    <source>
        <dbReference type="HAMAP-Rule" id="MF_01659"/>
    </source>
</evidence>
<dbReference type="Gene3D" id="3.40.50.1220">
    <property type="entry name" value="TPP-binding domain"/>
    <property type="match status" value="1"/>
</dbReference>
<evidence type="ECO:0000256" key="3">
    <source>
        <dbReference type="ARBA" id="ARBA00022842"/>
    </source>
</evidence>
<dbReference type="SUPFAM" id="SSF52518">
    <property type="entry name" value="Thiamin diphosphate-binding fold (THDP-binding)"/>
    <property type="match status" value="2"/>
</dbReference>
<comment type="caution">
    <text evidence="10">The sequence shown here is derived from an EMBL/GenBank/DDBJ whole genome shotgun (WGS) entry which is preliminary data.</text>
</comment>
<dbReference type="GO" id="GO:0009234">
    <property type="term" value="P:menaquinone biosynthetic process"/>
    <property type="evidence" value="ECO:0007669"/>
    <property type="project" value="UniProtKB-UniRule"/>
</dbReference>
<comment type="subunit">
    <text evidence="6">Homodimer.</text>
</comment>
<evidence type="ECO:0000313" key="11">
    <source>
        <dbReference type="Proteomes" id="UP000294506"/>
    </source>
</evidence>
<dbReference type="CDD" id="cd07037">
    <property type="entry name" value="TPP_PYR_MenD"/>
    <property type="match status" value="1"/>
</dbReference>
<dbReference type="GO" id="GO:0030145">
    <property type="term" value="F:manganese ion binding"/>
    <property type="evidence" value="ECO:0007669"/>
    <property type="project" value="UniProtKB-UniRule"/>
</dbReference>
<keyword evidence="1 6" id="KW-0808">Transferase</keyword>
<dbReference type="GO" id="GO:0030976">
    <property type="term" value="F:thiamine pyrophosphate binding"/>
    <property type="evidence" value="ECO:0007669"/>
    <property type="project" value="UniProtKB-UniRule"/>
</dbReference>
<keyword evidence="11" id="KW-1185">Reference proteome</keyword>
<comment type="pathway">
    <text evidence="6">Quinol/quinone metabolism; menaquinone biosynthesis.</text>
</comment>
<dbReference type="UniPathway" id="UPA01057">
    <property type="reaction ID" value="UER00164"/>
</dbReference>
<accession>A0A4R7G2G0</accession>
<evidence type="ECO:0000256" key="5">
    <source>
        <dbReference type="ARBA" id="ARBA00023211"/>
    </source>
</evidence>
<dbReference type="InterPro" id="IPR011766">
    <property type="entry name" value="TPP_enzyme_TPP-bd"/>
</dbReference>
<dbReference type="Pfam" id="PF02776">
    <property type="entry name" value="TPP_enzyme_N"/>
    <property type="match status" value="1"/>
</dbReference>
<dbReference type="AlphaFoldDB" id="A0A4R7G2G0"/>
<evidence type="ECO:0000256" key="1">
    <source>
        <dbReference type="ARBA" id="ARBA00022679"/>
    </source>
</evidence>
<comment type="similarity">
    <text evidence="6">Belongs to the TPP enzyme family. MenD subfamily.</text>
</comment>
<proteinExistence type="inferred from homology"/>
<evidence type="ECO:0000259" key="8">
    <source>
        <dbReference type="Pfam" id="PF02775"/>
    </source>
</evidence>
<dbReference type="InterPro" id="IPR004433">
    <property type="entry name" value="MenaQ_synth_MenD"/>
</dbReference>
<dbReference type="Proteomes" id="UP000294506">
    <property type="component" value="Unassembled WGS sequence"/>
</dbReference>
<comment type="cofactor">
    <cofactor evidence="6">
        <name>thiamine diphosphate</name>
        <dbReference type="ChEBI" id="CHEBI:58937"/>
    </cofactor>
    <text evidence="6">Binds 1 thiamine pyrophosphate per subunit.</text>
</comment>
<dbReference type="PANTHER" id="PTHR42916:SF1">
    <property type="entry name" value="PROTEIN PHYLLO, CHLOROPLASTIC"/>
    <property type="match status" value="1"/>
</dbReference>
<comment type="catalytic activity">
    <reaction evidence="6">
        <text>isochorismate + 2-oxoglutarate + H(+) = 5-enolpyruvoyl-6-hydroxy-2-succinyl-cyclohex-3-ene-1-carboxylate + CO2</text>
        <dbReference type="Rhea" id="RHEA:25593"/>
        <dbReference type="ChEBI" id="CHEBI:15378"/>
        <dbReference type="ChEBI" id="CHEBI:16526"/>
        <dbReference type="ChEBI" id="CHEBI:16810"/>
        <dbReference type="ChEBI" id="CHEBI:29780"/>
        <dbReference type="ChEBI" id="CHEBI:58818"/>
        <dbReference type="EC" id="2.2.1.9"/>
    </reaction>
</comment>
<evidence type="ECO:0000259" key="9">
    <source>
        <dbReference type="Pfam" id="PF02776"/>
    </source>
</evidence>
<dbReference type="Gene3D" id="3.40.50.970">
    <property type="match status" value="2"/>
</dbReference>
<dbReference type="InterPro" id="IPR029061">
    <property type="entry name" value="THDP-binding"/>
</dbReference>
<feature type="domain" description="Thiamine pyrophosphate enzyme N-terminal TPP-binding" evidence="9">
    <location>
        <begin position="26"/>
        <end position="135"/>
    </location>
</feature>
<dbReference type="CDD" id="cd02009">
    <property type="entry name" value="TPP_SHCHC_synthase"/>
    <property type="match status" value="1"/>
</dbReference>
<dbReference type="PANTHER" id="PTHR42916">
    <property type="entry name" value="2-SUCCINYL-5-ENOLPYRUVYL-6-HYDROXY-3-CYCLOHEXENE-1-CARBOXYLATE SYNTHASE"/>
    <property type="match status" value="1"/>
</dbReference>
<dbReference type="UniPathway" id="UPA00079"/>
<dbReference type="GO" id="GO:0000287">
    <property type="term" value="F:magnesium ion binding"/>
    <property type="evidence" value="ECO:0007669"/>
    <property type="project" value="UniProtKB-UniRule"/>
</dbReference>
<protein>
    <recommendedName>
        <fullName evidence="6">2-succinyl-5-enolpyruvyl-6-hydroxy-3-cyclohexene-1-carboxylate synthase</fullName>
        <shortName evidence="6">SEPHCHC synthase</shortName>
        <ecNumber evidence="6">2.2.1.9</ecNumber>
    </recommendedName>
    <alternativeName>
        <fullName evidence="6">Menaquinone biosynthesis protein MenD</fullName>
    </alternativeName>
</protein>
<comment type="function">
    <text evidence="6">Catalyzes the thiamine diphosphate-dependent decarboxylation of 2-oxoglutarate and the subsequent addition of the resulting succinic semialdehyde-thiamine pyrophosphate anion to isochorismate to yield 2-succinyl-5-enolpyruvyl-6-hydroxy-3-cyclohexene-1-carboxylate (SEPHCHC).</text>
</comment>
<dbReference type="InterPro" id="IPR012001">
    <property type="entry name" value="Thiamin_PyroP_enz_TPP-bd_dom"/>
</dbReference>
<name>A0A4R7G2G0_9MICC</name>
<feature type="region of interest" description="Disordered" evidence="7">
    <location>
        <begin position="241"/>
        <end position="312"/>
    </location>
</feature>
<reference evidence="10 11" key="1">
    <citation type="submission" date="2019-03" db="EMBL/GenBank/DDBJ databases">
        <title>Genomic Encyclopedia of Type Strains, Phase III (KMG-III): the genomes of soil and plant-associated and newly described type strains.</title>
        <authorList>
            <person name="Whitman W."/>
        </authorList>
    </citation>
    <scope>NUCLEOTIDE SEQUENCE [LARGE SCALE GENOMIC DNA]</scope>
    <source>
        <strain evidence="10 11">DSM 27373</strain>
    </source>
</reference>
<evidence type="ECO:0000313" key="10">
    <source>
        <dbReference type="EMBL" id="TDS85455.1"/>
    </source>
</evidence>
<evidence type="ECO:0000256" key="2">
    <source>
        <dbReference type="ARBA" id="ARBA00022723"/>
    </source>
</evidence>
<feature type="domain" description="Thiamine pyrophosphate enzyme TPP-binding" evidence="8">
    <location>
        <begin position="523"/>
        <end position="650"/>
    </location>
</feature>
<comment type="pathway">
    <text evidence="6">Quinol/quinone metabolism; 1,4-dihydroxy-2-naphthoate biosynthesis; 1,4-dihydroxy-2-naphthoate from chorismate: step 2/7.</text>
</comment>